<accession>A0A6L2JJX9</accession>
<dbReference type="AlphaFoldDB" id="A0A6L2JJX9"/>
<sequence>MNPQEKQQVDAHDDKWAPFSKRVKISSTNKRLETTMSQKEETFQLVIDLIKNFTCFKAFIIYTDVLKIFMQQFWYSIKKLQGTYYYEFLLANKKYTVNDEVFRQDLRSVKEWKNVDLSDVASCDRYVCYALENQLLSVSLLICLEKHDCVEMIPSGNSLHTTLPPNMVDPLLRLWSEDPNQHLTDFLKLVDSLDLDGENRERMRLRLFQFSLHDQARNWLERLPAGSITTWEDLTTQFSLPGRTAKLRNDILMFQQHHGQSLSEAWTHPEQAFVEYASSHTDEVGGKRRRRLSTNAHEHDLESVVRGKEEAKEQGMVEDEMGTTEEVEELFEDEESEIKTEKEVKEVFDDETEEEEDDDTKYYNSPPAIKELVYHEWMLKNPQPSWVKAKIRAKNPSNTKISCMIGHILKRHAYIDIESLKILWEFVFGNPFIEEIDLVYNKEEGTIIFSMNNKIITFKMPHTMEIFKRTRLMGLSTDSIPSSAYEENFGHERTHYYQSLLIRDEYKHEGDIPDGVKRPDTGKLTNFKLYLMRRSLEVLRKFHGTILGGRFNQLSYVSSPLLSKPGE</sequence>
<evidence type="ECO:0000256" key="1">
    <source>
        <dbReference type="SAM" id="MobiDB-lite"/>
    </source>
</evidence>
<proteinExistence type="predicted"/>
<feature type="domain" description="Retrotransposon gag" evidence="2">
    <location>
        <begin position="206"/>
        <end position="271"/>
    </location>
</feature>
<evidence type="ECO:0000313" key="3">
    <source>
        <dbReference type="EMBL" id="GEU35954.1"/>
    </source>
</evidence>
<name>A0A6L2JJX9_TANCI</name>
<dbReference type="InterPro" id="IPR005162">
    <property type="entry name" value="Retrotrans_gag_dom"/>
</dbReference>
<dbReference type="PANTHER" id="PTHR33223:SF11">
    <property type="entry name" value="ELEMENT PROTEIN, PUTATIVE-RELATED"/>
    <property type="match status" value="1"/>
</dbReference>
<protein>
    <recommendedName>
        <fullName evidence="2">Retrotransposon gag domain-containing protein</fullName>
    </recommendedName>
</protein>
<feature type="compositionally biased region" description="Acidic residues" evidence="1">
    <location>
        <begin position="316"/>
        <end position="325"/>
    </location>
</feature>
<feature type="region of interest" description="Disordered" evidence="1">
    <location>
        <begin position="304"/>
        <end position="325"/>
    </location>
</feature>
<evidence type="ECO:0000259" key="2">
    <source>
        <dbReference type="Pfam" id="PF03732"/>
    </source>
</evidence>
<organism evidence="3">
    <name type="scientific">Tanacetum cinerariifolium</name>
    <name type="common">Dalmatian daisy</name>
    <name type="synonym">Chrysanthemum cinerariifolium</name>
    <dbReference type="NCBI Taxonomy" id="118510"/>
    <lineage>
        <taxon>Eukaryota</taxon>
        <taxon>Viridiplantae</taxon>
        <taxon>Streptophyta</taxon>
        <taxon>Embryophyta</taxon>
        <taxon>Tracheophyta</taxon>
        <taxon>Spermatophyta</taxon>
        <taxon>Magnoliopsida</taxon>
        <taxon>eudicotyledons</taxon>
        <taxon>Gunneridae</taxon>
        <taxon>Pentapetalae</taxon>
        <taxon>asterids</taxon>
        <taxon>campanulids</taxon>
        <taxon>Asterales</taxon>
        <taxon>Asteraceae</taxon>
        <taxon>Asteroideae</taxon>
        <taxon>Anthemideae</taxon>
        <taxon>Anthemidinae</taxon>
        <taxon>Tanacetum</taxon>
    </lineage>
</organism>
<dbReference type="EMBL" id="BKCJ010000752">
    <property type="protein sequence ID" value="GEU35954.1"/>
    <property type="molecule type" value="Genomic_DNA"/>
</dbReference>
<reference evidence="3" key="1">
    <citation type="journal article" date="2019" name="Sci. Rep.">
        <title>Draft genome of Tanacetum cinerariifolium, the natural source of mosquito coil.</title>
        <authorList>
            <person name="Yamashiro T."/>
            <person name="Shiraishi A."/>
            <person name="Satake H."/>
            <person name="Nakayama K."/>
        </authorList>
    </citation>
    <scope>NUCLEOTIDE SEQUENCE</scope>
</reference>
<dbReference type="Pfam" id="PF03732">
    <property type="entry name" value="Retrotrans_gag"/>
    <property type="match status" value="1"/>
</dbReference>
<dbReference type="PANTHER" id="PTHR33223">
    <property type="entry name" value="CCHC-TYPE DOMAIN-CONTAINING PROTEIN"/>
    <property type="match status" value="1"/>
</dbReference>
<feature type="compositionally biased region" description="Basic and acidic residues" evidence="1">
    <location>
        <begin position="304"/>
        <end position="315"/>
    </location>
</feature>
<gene>
    <name evidence="3" type="ORF">Tci_007932</name>
</gene>
<comment type="caution">
    <text evidence="3">The sequence shown here is derived from an EMBL/GenBank/DDBJ whole genome shotgun (WGS) entry which is preliminary data.</text>
</comment>